<sequence length="1299" mass="142366">MAARALLTAALLGTAAFAVPIEERQSCGAVWAQCGGQGFTGPTCCASGSTCVVNNAYYSQCLPGSASSSSSAAASSTVRSSSSAVVSTSRASTTAGAGTTTTTSAPAVTGGATYTGNPFAGVNLWANSYYASEITTLAIPSLSPALQTAAAAVAKVPTFMDTRAKIPLVDATLADIRKANAAGGNYAGQFVVYDLPDRDCAAAASNGEYAIADGGVAKYKEYIDAIRTMILKYSDIRILLVIEPDSLANLVTNLNVAKCSGAQAAYLECTNYAVTQLNLPNVAMYLDGGHAGWLGWAANLGPAANMYAKVYKDAGSPKALRGIVTNVANYNAWSVSSPPSYTSGNSNYDEKHYVEALQPLLAAQGWNAQFIVDQGRSGKQPTGQLAWGDWCNAIGTGFGLRPSTNTGSSLVDAFVWVKPGGESDGTSLSTATRYDYNCGKEDALKPAPEAGTWFQAYFEQLLTSPQPLIWQAVKPIETWIALLLVFFFTLTLIFMFHRIIWPHKALRKRHKEKESATKAKVQIARPPGSDSEAKTALGDRKAQQPSKTDLTGAGDANVPDNPASSSKVEKRTIRSRIAMIIKTKAKGKGDSLTTPFARSKSTKWCCPEGRLFHIFALLCGPIAHDANPHVSIFQDSQVEAVEKSPEAERRSESKFKAFFKSSDDDDTSKGTGYATGEVYRKRKESNELVRNRREKLENSMELLPRLLAALSIAWPSTSMVHQFDRNPHPLLMVMARRSPLMVRMAELLRDDSMEQIMQQGLPYHALFDFLHVISAHPATAPLVCDVRINYQLAHTLLPVCFGNRPLPMPDRPASSSDKAKGKRKAEELCEKQEQPQETLKSLISLLSVLRIQAESVKRLYKPVPGGLSQTILMCNRICDTYQQLEEEHPKKAKTAVTVDEGSTPPSLTHSLSTASSVVGPPTIPDDKRERLTAARQWLSENKVQEMDSESWLSDYRIALPVSEATAHGRMKKLVMELSMLRTTLPDGIFVRYDGTRLDAMKVLIVGPEDTPYENGLFEFDLFCPLDYPARPPKMVFRTTYSRREFNPNLYPNGKVCFSLLGTWEGSATEIWDPTKSTLLQLLVSVQAMIFNPDPVWNEPNQTFSPTASLVYKTEMRADTLIFAMSHWLHLRKNAKLVEYNPWFEVVSRHFEVNWRRILETAEIWAAEDPGSQSKAESELGIFMRGRHSKERFPCGIRTLKGHFAEWATSKDELALLKLGPEEEAGTTYMPLENQLNVDSDVSDLPDGDDEDDENDGDDGDDVDDMNDEFHENDNLPPANGIPYVPAPPPHYHLSSLDIL</sequence>
<evidence type="ECO:0000313" key="15">
    <source>
        <dbReference type="EMBL" id="KXH66887.1"/>
    </source>
</evidence>
<evidence type="ECO:0000256" key="5">
    <source>
        <dbReference type="ARBA" id="ARBA00023277"/>
    </source>
</evidence>
<dbReference type="FunFam" id="3.20.20.40:FF:000001">
    <property type="entry name" value="Glucanase"/>
    <property type="match status" value="1"/>
</dbReference>
<dbReference type="InterPro" id="IPR036434">
    <property type="entry name" value="Beta_cellobiohydrolase_sf"/>
</dbReference>
<dbReference type="STRING" id="1209931.A0A135V2V6"/>
<evidence type="ECO:0000256" key="2">
    <source>
        <dbReference type="ARBA" id="ARBA00022801"/>
    </source>
</evidence>
<dbReference type="PROSITE" id="PS51164">
    <property type="entry name" value="CBM1_2"/>
    <property type="match status" value="1"/>
</dbReference>
<dbReference type="SUPFAM" id="SSF57180">
    <property type="entry name" value="Cellulose-binding domain"/>
    <property type="match status" value="1"/>
</dbReference>
<evidence type="ECO:0000256" key="9">
    <source>
        <dbReference type="PROSITE-ProRule" id="PRU10057"/>
    </source>
</evidence>
<keyword evidence="12" id="KW-0812">Transmembrane</keyword>
<keyword evidence="5 10" id="KW-0119">Carbohydrate metabolism</keyword>
<evidence type="ECO:0000256" key="10">
    <source>
        <dbReference type="RuleBase" id="RU361186"/>
    </source>
</evidence>
<evidence type="ECO:0000256" key="8">
    <source>
        <dbReference type="PROSITE-ProRule" id="PRU10056"/>
    </source>
</evidence>
<keyword evidence="6 10" id="KW-0326">Glycosidase</keyword>
<feature type="domain" description="CBM1" evidence="14">
    <location>
        <begin position="26"/>
        <end position="62"/>
    </location>
</feature>
<dbReference type="InterPro" id="IPR035971">
    <property type="entry name" value="CBD_sf"/>
</dbReference>
<dbReference type="InterPro" id="IPR001524">
    <property type="entry name" value="Glyco_hydro_6_CS"/>
</dbReference>
<dbReference type="InterPro" id="IPR016135">
    <property type="entry name" value="UBQ-conjugating_enzyme/RWD"/>
</dbReference>
<keyword evidence="7 10" id="KW-0624">Polysaccharide degradation</keyword>
<feature type="signal peptide" evidence="10">
    <location>
        <begin position="1"/>
        <end position="18"/>
    </location>
</feature>
<feature type="domain" description="UBC core" evidence="13">
    <location>
        <begin position="968"/>
        <end position="1135"/>
    </location>
</feature>
<feature type="compositionally biased region" description="Basic and acidic residues" evidence="11">
    <location>
        <begin position="824"/>
        <end position="833"/>
    </location>
</feature>
<dbReference type="PANTHER" id="PTHR34876:SF4">
    <property type="entry name" value="1,4-BETA-D-GLUCAN CELLOBIOHYDROLASE C-RELATED"/>
    <property type="match status" value="1"/>
</dbReference>
<feature type="compositionally biased region" description="Acidic residues" evidence="11">
    <location>
        <begin position="1240"/>
        <end position="1266"/>
    </location>
</feature>
<organism evidence="15 16">
    <name type="scientific">Colletotrichum salicis</name>
    <dbReference type="NCBI Taxonomy" id="1209931"/>
    <lineage>
        <taxon>Eukaryota</taxon>
        <taxon>Fungi</taxon>
        <taxon>Dikarya</taxon>
        <taxon>Ascomycota</taxon>
        <taxon>Pezizomycotina</taxon>
        <taxon>Sordariomycetes</taxon>
        <taxon>Hypocreomycetidae</taxon>
        <taxon>Glomerellales</taxon>
        <taxon>Glomerellaceae</taxon>
        <taxon>Colletotrichum</taxon>
        <taxon>Colletotrichum acutatum species complex</taxon>
    </lineage>
</organism>
<evidence type="ECO:0000259" key="13">
    <source>
        <dbReference type="PROSITE" id="PS50127"/>
    </source>
</evidence>
<evidence type="ECO:0000256" key="4">
    <source>
        <dbReference type="ARBA" id="ARBA00023157"/>
    </source>
</evidence>
<feature type="region of interest" description="Disordered" evidence="11">
    <location>
        <begin position="808"/>
        <end position="833"/>
    </location>
</feature>
<dbReference type="PROSITE" id="PS00562">
    <property type="entry name" value="CBM1_1"/>
    <property type="match status" value="1"/>
</dbReference>
<evidence type="ECO:0000256" key="7">
    <source>
        <dbReference type="ARBA" id="ARBA00023326"/>
    </source>
</evidence>
<dbReference type="Gene3D" id="3.20.20.40">
    <property type="entry name" value="1, 4-beta cellobiohydrolase"/>
    <property type="match status" value="1"/>
</dbReference>
<feature type="region of interest" description="Disordered" evidence="11">
    <location>
        <begin position="889"/>
        <end position="926"/>
    </location>
</feature>
<feature type="region of interest" description="Disordered" evidence="11">
    <location>
        <begin position="1231"/>
        <end position="1299"/>
    </location>
</feature>
<dbReference type="InterPro" id="IPR000608">
    <property type="entry name" value="UBC"/>
</dbReference>
<evidence type="ECO:0000256" key="12">
    <source>
        <dbReference type="SAM" id="Phobius"/>
    </source>
</evidence>
<dbReference type="PROSITE" id="PS00656">
    <property type="entry name" value="GLYCOSYL_HYDROL_F6_2"/>
    <property type="match status" value="1"/>
</dbReference>
<dbReference type="InterPro" id="IPR000254">
    <property type="entry name" value="CBD"/>
</dbReference>
<dbReference type="EMBL" id="JFFI01000577">
    <property type="protein sequence ID" value="KXH66887.1"/>
    <property type="molecule type" value="Genomic_DNA"/>
</dbReference>
<dbReference type="Gene3D" id="3.10.110.10">
    <property type="entry name" value="Ubiquitin Conjugating Enzyme"/>
    <property type="match status" value="1"/>
</dbReference>
<keyword evidence="12" id="KW-1133">Transmembrane helix</keyword>
<dbReference type="GO" id="GO:0005576">
    <property type="term" value="C:extracellular region"/>
    <property type="evidence" value="ECO:0007669"/>
    <property type="project" value="InterPro"/>
</dbReference>
<evidence type="ECO:0000256" key="3">
    <source>
        <dbReference type="ARBA" id="ARBA00023001"/>
    </source>
</evidence>
<keyword evidence="4" id="KW-1015">Disulfide bond</keyword>
<accession>A0A135V2V6</accession>
<dbReference type="OrthoDB" id="47801at2759"/>
<dbReference type="EC" id="3.2.1.-" evidence="10"/>
<evidence type="ECO:0000256" key="1">
    <source>
        <dbReference type="ARBA" id="ARBA00022729"/>
    </source>
</evidence>
<keyword evidence="2 10" id="KW-0378">Hydrolase</keyword>
<dbReference type="Pfam" id="PF00734">
    <property type="entry name" value="CBM_1"/>
    <property type="match status" value="1"/>
</dbReference>
<comment type="similarity">
    <text evidence="10">Belongs to the glycosyl hydrolase family 6.</text>
</comment>
<dbReference type="InterPro" id="IPR016288">
    <property type="entry name" value="Beta_cellobiohydrolase"/>
</dbReference>
<dbReference type="SUPFAM" id="SSF51989">
    <property type="entry name" value="Glycosyl hydrolases family 6, cellulases"/>
    <property type="match status" value="1"/>
</dbReference>
<proteinExistence type="inferred from homology"/>
<feature type="active site" evidence="8">
    <location>
        <position position="199"/>
    </location>
</feature>
<dbReference type="Pfam" id="PF01341">
    <property type="entry name" value="Glyco_hydro_6"/>
    <property type="match status" value="1"/>
</dbReference>
<keyword evidence="1 10" id="KW-0732">Signal</keyword>
<protein>
    <recommendedName>
        <fullName evidence="10">Glucanase</fullName>
        <ecNumber evidence="10">3.2.1.-</ecNumber>
    </recommendedName>
</protein>
<evidence type="ECO:0000256" key="6">
    <source>
        <dbReference type="ARBA" id="ARBA00023295"/>
    </source>
</evidence>
<name>A0A135V2V6_9PEZI</name>
<dbReference type="Proteomes" id="UP000070121">
    <property type="component" value="Unassembled WGS sequence"/>
</dbReference>
<feature type="compositionally biased region" description="Basic and acidic residues" evidence="11">
    <location>
        <begin position="531"/>
        <end position="542"/>
    </location>
</feature>
<gene>
    <name evidence="15" type="ORF">CSAL01_03140</name>
</gene>
<keyword evidence="12" id="KW-0472">Membrane</keyword>
<feature type="chain" id="PRO_5007747318" description="Glucanase" evidence="10">
    <location>
        <begin position="19"/>
        <end position="1299"/>
    </location>
</feature>
<dbReference type="SMART" id="SM00212">
    <property type="entry name" value="UBCc"/>
    <property type="match status" value="1"/>
</dbReference>
<reference evidence="15 16" key="1">
    <citation type="submission" date="2014-02" db="EMBL/GenBank/DDBJ databases">
        <title>The genome sequence of Colletotrichum salicis CBS 607.94.</title>
        <authorList>
            <person name="Baroncelli R."/>
            <person name="Thon M.R."/>
        </authorList>
    </citation>
    <scope>NUCLEOTIDE SEQUENCE [LARGE SCALE GENOMIC DNA]</scope>
    <source>
        <strain evidence="15 16">CBS 607.94</strain>
    </source>
</reference>
<feature type="transmembrane region" description="Helical" evidence="12">
    <location>
        <begin position="479"/>
        <end position="501"/>
    </location>
</feature>
<dbReference type="SMART" id="SM00236">
    <property type="entry name" value="fCBD"/>
    <property type="match status" value="1"/>
</dbReference>
<evidence type="ECO:0000313" key="16">
    <source>
        <dbReference type="Proteomes" id="UP000070121"/>
    </source>
</evidence>
<feature type="region of interest" description="Disordered" evidence="11">
    <location>
        <begin position="511"/>
        <end position="570"/>
    </location>
</feature>
<feature type="active site" description="Proton donor" evidence="9">
    <location>
        <position position="245"/>
    </location>
</feature>
<dbReference type="PROSITE" id="PS50127">
    <property type="entry name" value="UBC_2"/>
    <property type="match status" value="1"/>
</dbReference>
<dbReference type="GO" id="GO:0030245">
    <property type="term" value="P:cellulose catabolic process"/>
    <property type="evidence" value="ECO:0007669"/>
    <property type="project" value="UniProtKB-KW"/>
</dbReference>
<keyword evidence="16" id="KW-1185">Reference proteome</keyword>
<feature type="compositionally biased region" description="Low complexity" evidence="11">
    <location>
        <begin position="902"/>
        <end position="916"/>
    </location>
</feature>
<keyword evidence="3 10" id="KW-0136">Cellulose degradation</keyword>
<dbReference type="GO" id="GO:0030248">
    <property type="term" value="F:cellulose binding"/>
    <property type="evidence" value="ECO:0007669"/>
    <property type="project" value="InterPro"/>
</dbReference>
<dbReference type="PROSITE" id="PS00655">
    <property type="entry name" value="GLYCOSYL_HYDROL_F6_1"/>
    <property type="match status" value="1"/>
</dbReference>
<dbReference type="Pfam" id="PF00179">
    <property type="entry name" value="UQ_con"/>
    <property type="match status" value="1"/>
</dbReference>
<evidence type="ECO:0000256" key="11">
    <source>
        <dbReference type="SAM" id="MobiDB-lite"/>
    </source>
</evidence>
<dbReference type="PRINTS" id="PR00733">
    <property type="entry name" value="GLHYDRLASE6"/>
</dbReference>
<dbReference type="GO" id="GO:0004553">
    <property type="term" value="F:hydrolase activity, hydrolyzing O-glycosyl compounds"/>
    <property type="evidence" value="ECO:0007669"/>
    <property type="project" value="InterPro"/>
</dbReference>
<dbReference type="SUPFAM" id="SSF54495">
    <property type="entry name" value="UBC-like"/>
    <property type="match status" value="1"/>
</dbReference>
<dbReference type="PANTHER" id="PTHR34876">
    <property type="match status" value="1"/>
</dbReference>
<evidence type="ECO:0000259" key="14">
    <source>
        <dbReference type="PROSITE" id="PS51164"/>
    </source>
</evidence>
<comment type="caution">
    <text evidence="15">The sequence shown here is derived from an EMBL/GenBank/DDBJ whole genome shotgun (WGS) entry which is preliminary data.</text>
</comment>